<evidence type="ECO:0000256" key="9">
    <source>
        <dbReference type="ARBA" id="ARBA00023306"/>
    </source>
</evidence>
<evidence type="ECO:0000313" key="14">
    <source>
        <dbReference type="EMBL" id="PRP86269.1"/>
    </source>
</evidence>
<dbReference type="Gene3D" id="3.30.70.1620">
    <property type="match status" value="1"/>
</dbReference>
<comment type="subcellular location">
    <subcellularLocation>
        <location evidence="2">Chromosome</location>
    </subcellularLocation>
    <subcellularLocation>
        <location evidence="1 10">Nucleus</location>
    </subcellularLocation>
</comment>
<feature type="region of interest" description="Disordered" evidence="12">
    <location>
        <begin position="311"/>
        <end position="351"/>
    </location>
</feature>
<keyword evidence="15" id="KW-1185">Reference proteome</keyword>
<dbReference type="GO" id="GO:0005634">
    <property type="term" value="C:nucleus"/>
    <property type="evidence" value="ECO:0007669"/>
    <property type="project" value="UniProtKB-SubCell"/>
</dbReference>
<feature type="domain" description="SMC hinge" evidence="13">
    <location>
        <begin position="531"/>
        <end position="662"/>
    </location>
</feature>
<dbReference type="Pfam" id="PF06470">
    <property type="entry name" value="SMC_hinge"/>
    <property type="match status" value="1"/>
</dbReference>
<dbReference type="STRING" id="1890364.A0A2P6NQN7"/>
<keyword evidence="9" id="KW-0131">Cell cycle</keyword>
<keyword evidence="6" id="KW-0498">Mitosis</keyword>
<dbReference type="FunCoup" id="A0A2P6NQN7">
    <property type="interactions" value="704"/>
</dbReference>
<evidence type="ECO:0000256" key="3">
    <source>
        <dbReference type="ARBA" id="ARBA00005597"/>
    </source>
</evidence>
<evidence type="ECO:0000256" key="7">
    <source>
        <dbReference type="ARBA" id="ARBA00023054"/>
    </source>
</evidence>
<evidence type="ECO:0000256" key="6">
    <source>
        <dbReference type="ARBA" id="ARBA00022776"/>
    </source>
</evidence>
<dbReference type="InterPro" id="IPR028468">
    <property type="entry name" value="Smc1_ABC"/>
</dbReference>
<evidence type="ECO:0000256" key="8">
    <source>
        <dbReference type="ARBA" id="ARBA00023242"/>
    </source>
</evidence>
<evidence type="ECO:0000256" key="1">
    <source>
        <dbReference type="ARBA" id="ARBA00004123"/>
    </source>
</evidence>
<keyword evidence="4" id="KW-0158">Chromosome</keyword>
<feature type="coiled-coil region" evidence="11">
    <location>
        <begin position="1059"/>
        <end position="1093"/>
    </location>
</feature>
<dbReference type="GO" id="GO:0051301">
    <property type="term" value="P:cell division"/>
    <property type="evidence" value="ECO:0007669"/>
    <property type="project" value="UniProtKB-KW"/>
</dbReference>
<feature type="compositionally biased region" description="Basic and acidic residues" evidence="12">
    <location>
        <begin position="466"/>
        <end position="479"/>
    </location>
</feature>
<feature type="compositionally biased region" description="Acidic residues" evidence="12">
    <location>
        <begin position="981"/>
        <end position="990"/>
    </location>
</feature>
<evidence type="ECO:0000256" key="12">
    <source>
        <dbReference type="SAM" id="MobiDB-lite"/>
    </source>
</evidence>
<dbReference type="Proteomes" id="UP000241769">
    <property type="component" value="Unassembled WGS sequence"/>
</dbReference>
<evidence type="ECO:0000256" key="10">
    <source>
        <dbReference type="PIRNR" id="PIRNR005719"/>
    </source>
</evidence>
<dbReference type="PANTHER" id="PTHR18937">
    <property type="entry name" value="STRUCTURAL MAINTENANCE OF CHROMOSOMES SMC FAMILY MEMBER"/>
    <property type="match status" value="1"/>
</dbReference>
<reference evidence="14 15" key="1">
    <citation type="journal article" date="2018" name="Genome Biol. Evol.">
        <title>Multiple Roots of Fruiting Body Formation in Amoebozoa.</title>
        <authorList>
            <person name="Hillmann F."/>
            <person name="Forbes G."/>
            <person name="Novohradska S."/>
            <person name="Ferling I."/>
            <person name="Riege K."/>
            <person name="Groth M."/>
            <person name="Westermann M."/>
            <person name="Marz M."/>
            <person name="Spaller T."/>
            <person name="Winckler T."/>
            <person name="Schaap P."/>
            <person name="Glockner G."/>
        </authorList>
    </citation>
    <scope>NUCLEOTIDE SEQUENCE [LARGE SCALE GENOMIC DNA]</scope>
    <source>
        <strain evidence="14 15">Jena</strain>
    </source>
</reference>
<dbReference type="EMBL" id="MDYQ01000033">
    <property type="protein sequence ID" value="PRP86269.1"/>
    <property type="molecule type" value="Genomic_DNA"/>
</dbReference>
<dbReference type="InterPro" id="IPR003395">
    <property type="entry name" value="RecF/RecN/SMC_N"/>
</dbReference>
<dbReference type="OrthoDB" id="5575062at2759"/>
<dbReference type="InterPro" id="IPR036277">
    <property type="entry name" value="SMC_hinge_sf"/>
</dbReference>
<sequence>MAIDIEEESESQTFTRVAGYIEQLEVENFKSYRDRQIIGPFKKFQSIIGPNGAGKSNLMDAISFVLGVKTSQLRGSTLADLIYRPDGQQLDPNASCSIKLIWFNEETREDTVFQRRIVQKQGKATSEYLIDAETVKKEEYVDALKNIGVLVKARNFLVFQGEVEAIASQTPKELTAMIETIAGSDELKASYDSYLNDKNQAEETTVYNFQRKKGISAEKKQYKEQKKEAEKYNTLVENRTKLERDQIMWQLYHIEKDLEDIILERRGKVKELEKLREESKKLEDELKGKKKEQGEVQKRYLDIQRKVRTAVTDAEKNKPETEKLEQEIKRTNERLSQSKKSLAQINEEDKRQKKTVKDLKKQLDDVEAAQKRFEDQIEEDITQVTFTDEQIATYNEKKQEVYRDTAADQQNLARLKRNQKSDTESLESLTQKLEEYKGKMKQIQVILEQLNSRQTKMQEFIDTHTQKSDELKEKMESQKKQNQSNDSRQKELSAQLETIQEKLREAKGAVRQSEREVRFRETLDALKRLYPGVYGSITDIAKPTNNKYDLAVTVAIGNMHMDAIVVDNKKTATECIQVKRHFTTERLTLNKYLREQRAMVCTFIPIDDIQVKSVEDRLRKLGHNIKPVLDVINFDPMFEKAMLYVVGSTLVCDTLDQARRLAFDDPRDRKKVVTLGGVLIAKSGLMTSNGKQTRSNVWNDRRIDDLKKQRDNLLRELGEIGRGLRSADLEQQYNSQISAIDNRVKYATIDLGVTKEKINENETMQQNITEEITKTEKAIKELQKKTKATEEEIDTVSETIHTTEDAIFSTFCESVGVDDIRVYEETSLKAAQERATRRVEFSGQISRLRDQLTFEEKRDLKSVKERVQATIQEDEESLEQLQARIDAASTDNNDKKEKVKQLQDQQEEIRREFEEGNSAIKTVRMQLNTVNNETAKLERNVSAFDSALDQDRAKRNNILNKVRMEEITLDTKGKKRKAETEADAEEEESSSSEGEGGEAERTSTNAQYTADEEFISKLAFSSKKFHRIKGKRQYEDYNEKTFVLPIQNVTAEIEKLTPNMKALNKFDEVKEKLSEAEREFEEVRSTHKEAQDAFNAIKQKRYTLFMSAFDKISKSIDSIYKKITQNNSSRAYLTLENLQEPYLEGIKFNAIPPSKRFRDMEQLSGGEKTVAALALLFAIHSFRPSPFFILDEVDAALDAGNVANVANYIQERSEDLQCIVISLKDTFYSKARALVGIYKDQKTASSSTLTLDLENYRD</sequence>
<dbReference type="CDD" id="cd03275">
    <property type="entry name" value="ABC_SMC1_euk"/>
    <property type="match status" value="1"/>
</dbReference>
<dbReference type="GO" id="GO:0005524">
    <property type="term" value="F:ATP binding"/>
    <property type="evidence" value="ECO:0007669"/>
    <property type="project" value="InterPro"/>
</dbReference>
<feature type="coiled-coil region" evidence="11">
    <location>
        <begin position="765"/>
        <end position="799"/>
    </location>
</feature>
<keyword evidence="7 11" id="KW-0175">Coiled coil</keyword>
<feature type="compositionally biased region" description="Basic and acidic residues" evidence="12">
    <location>
        <begin position="313"/>
        <end position="333"/>
    </location>
</feature>
<organism evidence="14 15">
    <name type="scientific">Planoprotostelium fungivorum</name>
    <dbReference type="NCBI Taxonomy" id="1890364"/>
    <lineage>
        <taxon>Eukaryota</taxon>
        <taxon>Amoebozoa</taxon>
        <taxon>Evosea</taxon>
        <taxon>Variosea</taxon>
        <taxon>Cavosteliida</taxon>
        <taxon>Cavosteliaceae</taxon>
        <taxon>Planoprotostelium</taxon>
    </lineage>
</organism>
<gene>
    <name evidence="14" type="ORF">PROFUN_05410</name>
</gene>
<dbReference type="Gene3D" id="1.20.1060.20">
    <property type="match status" value="1"/>
</dbReference>
<feature type="region of interest" description="Disordered" evidence="12">
    <location>
        <begin position="466"/>
        <end position="493"/>
    </location>
</feature>
<keyword evidence="8 10" id="KW-0539">Nucleus</keyword>
<accession>A0A2P6NQN7</accession>
<dbReference type="GO" id="GO:0003677">
    <property type="term" value="F:DNA binding"/>
    <property type="evidence" value="ECO:0007669"/>
    <property type="project" value="TreeGrafter"/>
</dbReference>
<comment type="similarity">
    <text evidence="3">Belongs to the SMC family. SMC1 subfamily.</text>
</comment>
<evidence type="ECO:0000256" key="4">
    <source>
        <dbReference type="ARBA" id="ARBA00022454"/>
    </source>
</evidence>
<dbReference type="GO" id="GO:0007062">
    <property type="term" value="P:sister chromatid cohesion"/>
    <property type="evidence" value="ECO:0007669"/>
    <property type="project" value="InterPro"/>
</dbReference>
<dbReference type="SMART" id="SM00968">
    <property type="entry name" value="SMC_hinge"/>
    <property type="match status" value="1"/>
</dbReference>
<dbReference type="Gene3D" id="3.40.50.300">
    <property type="entry name" value="P-loop containing nucleotide triphosphate hydrolases"/>
    <property type="match status" value="2"/>
</dbReference>
<feature type="compositionally biased region" description="Polar residues" evidence="12">
    <location>
        <begin position="334"/>
        <end position="344"/>
    </location>
</feature>
<dbReference type="InterPro" id="IPR024704">
    <property type="entry name" value="SMC"/>
</dbReference>
<name>A0A2P6NQN7_9EUKA</name>
<evidence type="ECO:0000259" key="13">
    <source>
        <dbReference type="SMART" id="SM00968"/>
    </source>
</evidence>
<evidence type="ECO:0000256" key="11">
    <source>
        <dbReference type="SAM" id="Coils"/>
    </source>
</evidence>
<dbReference type="GO" id="GO:0016887">
    <property type="term" value="F:ATP hydrolysis activity"/>
    <property type="evidence" value="ECO:0007669"/>
    <property type="project" value="InterPro"/>
</dbReference>
<dbReference type="GO" id="GO:0008278">
    <property type="term" value="C:cohesin complex"/>
    <property type="evidence" value="ECO:0007669"/>
    <property type="project" value="InterPro"/>
</dbReference>
<dbReference type="SUPFAM" id="SSF52540">
    <property type="entry name" value="P-loop containing nucleoside triphosphate hydrolases"/>
    <property type="match status" value="1"/>
</dbReference>
<protein>
    <recommendedName>
        <fullName evidence="10">Structural maintenance of chromosomes protein</fullName>
    </recommendedName>
</protein>
<dbReference type="PIRSF" id="PIRSF005719">
    <property type="entry name" value="SMC"/>
    <property type="match status" value="1"/>
</dbReference>
<dbReference type="Pfam" id="PF02463">
    <property type="entry name" value="SMC_N"/>
    <property type="match status" value="2"/>
</dbReference>
<feature type="coiled-coil region" evidence="11">
    <location>
        <begin position="864"/>
        <end position="940"/>
    </location>
</feature>
<dbReference type="PANTHER" id="PTHR18937:SF12">
    <property type="entry name" value="STRUCTURAL MAINTENANCE OF CHROMOSOMES PROTEIN"/>
    <property type="match status" value="1"/>
</dbReference>
<dbReference type="InParanoid" id="A0A2P6NQN7"/>
<dbReference type="AlphaFoldDB" id="A0A2P6NQN7"/>
<proteinExistence type="inferred from homology"/>
<comment type="caution">
    <text evidence="14">The sequence shown here is derived from an EMBL/GenBank/DDBJ whole genome shotgun (WGS) entry which is preliminary data.</text>
</comment>
<evidence type="ECO:0000256" key="5">
    <source>
        <dbReference type="ARBA" id="ARBA00022618"/>
    </source>
</evidence>
<keyword evidence="5" id="KW-0132">Cell division</keyword>
<dbReference type="InterPro" id="IPR010935">
    <property type="entry name" value="SMC_hinge"/>
</dbReference>
<feature type="region of interest" description="Disordered" evidence="12">
    <location>
        <begin position="970"/>
        <end position="1008"/>
    </location>
</feature>
<evidence type="ECO:0000313" key="15">
    <source>
        <dbReference type="Proteomes" id="UP000241769"/>
    </source>
</evidence>
<evidence type="ECO:0000256" key="2">
    <source>
        <dbReference type="ARBA" id="ARBA00004286"/>
    </source>
</evidence>
<dbReference type="SUPFAM" id="SSF75553">
    <property type="entry name" value="Smc hinge domain"/>
    <property type="match status" value="1"/>
</dbReference>
<dbReference type="InterPro" id="IPR027417">
    <property type="entry name" value="P-loop_NTPase"/>
</dbReference>